<dbReference type="PROSITE" id="PS50005">
    <property type="entry name" value="TPR"/>
    <property type="match status" value="1"/>
</dbReference>
<dbReference type="PRINTS" id="PR01441">
    <property type="entry name" value="CELLSNTHASEC"/>
</dbReference>
<dbReference type="Pfam" id="PF13176">
    <property type="entry name" value="TPR_7"/>
    <property type="match status" value="2"/>
</dbReference>
<name>A0A158AK16_9BURK</name>
<dbReference type="InterPro" id="IPR008410">
    <property type="entry name" value="BCSC_C"/>
</dbReference>
<feature type="chain" id="PRO_5007620651" evidence="8">
    <location>
        <begin position="24"/>
        <end position="1536"/>
    </location>
</feature>
<feature type="signal peptide" evidence="8">
    <location>
        <begin position="1"/>
        <end position="23"/>
    </location>
</feature>
<comment type="caution">
    <text evidence="10">The sequence shown here is derived from an EMBL/GenBank/DDBJ whole genome shotgun (WGS) entry which is preliminary data.</text>
</comment>
<evidence type="ECO:0000256" key="5">
    <source>
        <dbReference type="ARBA" id="ARBA00022916"/>
    </source>
</evidence>
<keyword evidence="2 8" id="KW-0732">Signal</keyword>
<dbReference type="GO" id="GO:0019867">
    <property type="term" value="C:outer membrane"/>
    <property type="evidence" value="ECO:0007669"/>
    <property type="project" value="InterPro"/>
</dbReference>
<feature type="compositionally biased region" description="Pro residues" evidence="7">
    <location>
        <begin position="907"/>
        <end position="921"/>
    </location>
</feature>
<keyword evidence="4 6" id="KW-0802">TPR repeat</keyword>
<dbReference type="InterPro" id="IPR003921">
    <property type="entry name" value="Cell_synth_C"/>
</dbReference>
<dbReference type="SUPFAM" id="SSF48452">
    <property type="entry name" value="TPR-like"/>
    <property type="match status" value="4"/>
</dbReference>
<dbReference type="InterPro" id="IPR011990">
    <property type="entry name" value="TPR-like_helical_dom_sf"/>
</dbReference>
<dbReference type="Pfam" id="PF05420">
    <property type="entry name" value="BCSC_C"/>
    <property type="match status" value="1"/>
</dbReference>
<sequence>MLIQTRKRVIAALICAAPAIAFAQAAADPLTVLIDQGKYWQAHKRGDLAEQAWQKVLRINPKQPDALFGMGMVLADRKDGSGAQQYLAQLRQVAPNYPNIDELGRRLGETSSRDQTVNDARRLAQSGQSASAVQEYKRAIEGKPATPQLQLEYYQALAATPQGWDEARRGLEQLARDNPDEPRYQLAYAQHLTYRDSTRRDGIARLAKLANDSSVGADAKKSWRQALLWLGARASDAPLYQAYLQVSPDDAAVKARFDSMVQQDRTARERSQADAAVDARGRTVAEGFQALDRGDLVTARARFSSVLASNPNDADALGGMGVAALKQEHFAEARNYLERASRGANPARWKDALTSATYWTYTSDAIGARSNGQIAQAKALFERAIATDPSDVTAQVLLGEMLLANGDARGAEAAYRMALRRQADNPDAIRGLVGALAAQGRGDEALEFANRLNTEQQAKAGGINKLRGEAQAAQARAAEARGDLGAARSLFEDALLNNPDDPWLRLDLARIYVRQGAVGNARSMMDGLLATHPDMTDALYASALLSAETQDWATGLAQLERIPAAQRTPAMTALQHRLWVRQQAELATRAAAAGQRQQAFAILRRAEPVAAGNAELMGAVASAYVKAGDPARALALVRGAIAQAPNDTGLLLQYAGILSATQQEAELGSVMRRLQSTPLTTQQRADFNNLNVGIVVARADVVRRQGDLAAAYDVIAPWLAAMPDNADLQAALGRMYTSAGDDRSALACYQNALSRRPDDVGLQTAAMSAASGVRDFRLAETYANQAYEAAPNDPGVLAAIGRMYRAQGKLDLAARFLQRSLVAANTPAPVASAQARGNVPPGWETAMSRIGSNPLPGTNPFAGKTAVDTASNPALASGASYRQALPQNYSQPVPNYLPPPQPAPYVAPYTAPSPAPVPQGAPRPVSGGGYGPDTYGSGQSGAPLQPYPGQDAGASAAYPAQGYQQAPAYQPYPQQAYPQQAYPQQPYQQQGYPQQPYPQQAPYAAQDPYAAPWPMSPGARDAQANAYTPPAASTKKKQASSRKSTTTRPADPYAYAASPQQQYAQPAYAQQQPYYAPPQQYAPQPYAPPQYAQQQYIPQPPAGYAQPYYPPQAQPAQRAAAAATMSAGGVPAPVANSQTAGVAQELAEINREQSSTISGGLIFRSRDGEDGLSNLTDIEAPIEGRIKAGNGHVIVRATPVTLDAGTASSEPNTLARFGSGLGAVATPPTNNYGSQTATGVGLSLGYENRNFKGDVGTTPLGFRETNVVGGLEYKNAITDKVSYSLAVARRAVTDSLLSYAGARDQGAGLEWGGVTSTGARADLGWDDGTSGVYVNAAYQFLDGNQVATNNAVKGGGGIYTRLIKDPDQTLTVGANTTLMHYDKNLSYFTYGQGGYFSPQQYVILNFPVEYMGRTGLFTYDLKGSIGVQHYRQDASNYFPTNATYQARAASSGATPDAGAVYPGQSKTGVSYSLNATGEYQLAPQLAFGATAAFGNAYQYREWLAAVYVRYTFSRQGGVQPAFPPQAFSSPYLSLSN</sequence>
<keyword evidence="3" id="KW-0677">Repeat</keyword>
<dbReference type="InterPro" id="IPR051012">
    <property type="entry name" value="CellSynth/LPSAsmb/PSIAsmb"/>
</dbReference>
<dbReference type="OrthoDB" id="174989at2"/>
<dbReference type="PANTHER" id="PTHR45586">
    <property type="entry name" value="TPR REPEAT-CONTAINING PROTEIN PA4667"/>
    <property type="match status" value="1"/>
</dbReference>
<comment type="pathway">
    <text evidence="1">Glycan metabolism; bacterial cellulose biosynthesis.</text>
</comment>
<dbReference type="UniPathway" id="UPA00694"/>
<dbReference type="Proteomes" id="UP000054851">
    <property type="component" value="Unassembled WGS sequence"/>
</dbReference>
<dbReference type="SMART" id="SM00028">
    <property type="entry name" value="TPR"/>
    <property type="match status" value="9"/>
</dbReference>
<evidence type="ECO:0000256" key="8">
    <source>
        <dbReference type="SAM" id="SignalP"/>
    </source>
</evidence>
<evidence type="ECO:0000256" key="4">
    <source>
        <dbReference type="ARBA" id="ARBA00022803"/>
    </source>
</evidence>
<dbReference type="GO" id="GO:0030244">
    <property type="term" value="P:cellulose biosynthetic process"/>
    <property type="evidence" value="ECO:0007669"/>
    <property type="project" value="UniProtKB-KW"/>
</dbReference>
<keyword evidence="11" id="KW-1185">Reference proteome</keyword>
<dbReference type="InterPro" id="IPR019734">
    <property type="entry name" value="TPR_rpt"/>
</dbReference>
<gene>
    <name evidence="10" type="ORF">AWB79_02480</name>
</gene>
<organism evidence="10 11">
    <name type="scientific">Caballeronia hypogeia</name>
    <dbReference type="NCBI Taxonomy" id="1777140"/>
    <lineage>
        <taxon>Bacteria</taxon>
        <taxon>Pseudomonadati</taxon>
        <taxon>Pseudomonadota</taxon>
        <taxon>Betaproteobacteria</taxon>
        <taxon>Burkholderiales</taxon>
        <taxon>Burkholderiaceae</taxon>
        <taxon>Caballeronia</taxon>
    </lineage>
</organism>
<dbReference type="Pfam" id="PF13429">
    <property type="entry name" value="TPR_15"/>
    <property type="match status" value="1"/>
</dbReference>
<evidence type="ECO:0000256" key="3">
    <source>
        <dbReference type="ARBA" id="ARBA00022737"/>
    </source>
</evidence>
<dbReference type="Gene3D" id="1.25.40.10">
    <property type="entry name" value="Tetratricopeptide repeat domain"/>
    <property type="match status" value="4"/>
</dbReference>
<evidence type="ECO:0000256" key="1">
    <source>
        <dbReference type="ARBA" id="ARBA00005186"/>
    </source>
</evidence>
<evidence type="ECO:0000259" key="9">
    <source>
        <dbReference type="Pfam" id="PF05420"/>
    </source>
</evidence>
<feature type="repeat" description="TPR" evidence="6">
    <location>
        <begin position="726"/>
        <end position="759"/>
    </location>
</feature>
<dbReference type="Pfam" id="PF13432">
    <property type="entry name" value="TPR_16"/>
    <property type="match status" value="1"/>
</dbReference>
<dbReference type="Pfam" id="PF14559">
    <property type="entry name" value="TPR_19"/>
    <property type="match status" value="2"/>
</dbReference>
<protein>
    <submittedName>
        <fullName evidence="10">Cellulose synthase domain-containing protein</fullName>
    </submittedName>
</protein>
<accession>A0A158AK16</accession>
<dbReference type="EMBL" id="FCOA02000006">
    <property type="protein sequence ID" value="SAK58029.1"/>
    <property type="molecule type" value="Genomic_DNA"/>
</dbReference>
<keyword evidence="5" id="KW-0135">Cellulose biosynthesis</keyword>
<evidence type="ECO:0000256" key="7">
    <source>
        <dbReference type="SAM" id="MobiDB-lite"/>
    </source>
</evidence>
<proteinExistence type="predicted"/>
<evidence type="ECO:0000256" key="6">
    <source>
        <dbReference type="PROSITE-ProRule" id="PRU00339"/>
    </source>
</evidence>
<evidence type="ECO:0000313" key="11">
    <source>
        <dbReference type="Proteomes" id="UP000054851"/>
    </source>
</evidence>
<dbReference type="PANTHER" id="PTHR45586:SF1">
    <property type="entry name" value="LIPOPOLYSACCHARIDE ASSEMBLY PROTEIN B"/>
    <property type="match status" value="1"/>
</dbReference>
<dbReference type="RefSeq" id="WP_061167712.1">
    <property type="nucleotide sequence ID" value="NZ_FCOA02000006.1"/>
</dbReference>
<evidence type="ECO:0000256" key="2">
    <source>
        <dbReference type="ARBA" id="ARBA00022729"/>
    </source>
</evidence>
<feature type="compositionally biased region" description="Low complexity" evidence="7">
    <location>
        <begin position="1049"/>
        <end position="1068"/>
    </location>
</feature>
<dbReference type="GO" id="GO:0006011">
    <property type="term" value="P:UDP-alpha-D-glucose metabolic process"/>
    <property type="evidence" value="ECO:0007669"/>
    <property type="project" value="InterPro"/>
</dbReference>
<feature type="region of interest" description="Disordered" evidence="7">
    <location>
        <begin position="1007"/>
        <end position="1068"/>
    </location>
</feature>
<feature type="region of interest" description="Disordered" evidence="7">
    <location>
        <begin position="907"/>
        <end position="956"/>
    </location>
</feature>
<feature type="domain" description="Cellulose synthase operon C C-terminal" evidence="9">
    <location>
        <begin position="1173"/>
        <end position="1512"/>
    </location>
</feature>
<reference evidence="10" key="1">
    <citation type="submission" date="2016-01" db="EMBL/GenBank/DDBJ databases">
        <authorList>
            <person name="Peeters C."/>
        </authorList>
    </citation>
    <scope>NUCLEOTIDE SEQUENCE</scope>
    <source>
        <strain evidence="10">LMG 29322</strain>
    </source>
</reference>
<evidence type="ECO:0000313" key="10">
    <source>
        <dbReference type="EMBL" id="SAK58029.1"/>
    </source>
</evidence>
<dbReference type="STRING" id="1777140.AWB79_02480"/>